<comment type="caution">
    <text evidence="1">The sequence shown here is derived from an EMBL/GenBank/DDBJ whole genome shotgun (WGS) entry which is preliminary data.</text>
</comment>
<sequence>NAWVPIDLATASPLAVFTSKTATLAPFAARARAVVSPRPEAPPMDASDRASVAVYPRLALLFSAGMRPLVALVAELALGYRDANATAHELKSRPRKDSLY</sequence>
<evidence type="ECO:0000313" key="1">
    <source>
        <dbReference type="EMBL" id="KAF4741604.1"/>
    </source>
</evidence>
<protein>
    <submittedName>
        <fullName evidence="1">Uncharacterized protein</fullName>
    </submittedName>
</protein>
<name>A0A7J6T8K8_PEROL</name>
<organism evidence="1 2">
    <name type="scientific">Perkinsus olseni</name>
    <name type="common">Perkinsus atlanticus</name>
    <dbReference type="NCBI Taxonomy" id="32597"/>
    <lineage>
        <taxon>Eukaryota</taxon>
        <taxon>Sar</taxon>
        <taxon>Alveolata</taxon>
        <taxon>Perkinsozoa</taxon>
        <taxon>Perkinsea</taxon>
        <taxon>Perkinsida</taxon>
        <taxon>Perkinsidae</taxon>
        <taxon>Perkinsus</taxon>
    </lineage>
</organism>
<evidence type="ECO:0000313" key="2">
    <source>
        <dbReference type="Proteomes" id="UP000553632"/>
    </source>
</evidence>
<feature type="non-terminal residue" evidence="1">
    <location>
        <position position="1"/>
    </location>
</feature>
<reference evidence="1 2" key="1">
    <citation type="submission" date="2020-04" db="EMBL/GenBank/DDBJ databases">
        <title>Perkinsus olseni comparative genomics.</title>
        <authorList>
            <person name="Bogema D.R."/>
        </authorList>
    </citation>
    <scope>NUCLEOTIDE SEQUENCE [LARGE SCALE GENOMIC DNA]</scope>
    <source>
        <strain evidence="1 2">ATCC PRA-207</strain>
    </source>
</reference>
<dbReference type="Proteomes" id="UP000553632">
    <property type="component" value="Unassembled WGS sequence"/>
</dbReference>
<dbReference type="AlphaFoldDB" id="A0A7J6T8K8"/>
<accession>A0A7J6T8K8</accession>
<proteinExistence type="predicted"/>
<dbReference type="EMBL" id="JABANO010012561">
    <property type="protein sequence ID" value="KAF4741604.1"/>
    <property type="molecule type" value="Genomic_DNA"/>
</dbReference>
<keyword evidence="2" id="KW-1185">Reference proteome</keyword>
<gene>
    <name evidence="1" type="ORF">FOZ63_006409</name>
</gene>